<dbReference type="EMBL" id="CM039432">
    <property type="protein sequence ID" value="KAI4332371.1"/>
    <property type="molecule type" value="Genomic_DNA"/>
</dbReference>
<sequence length="258" mass="28964">MVTFVTSTIHGGHHRPHGYGIRPHTTAGQVFDVLNGLGTIAFAFAFAGHSVVLEIQATIPSTEEKPSKKPMWRGVIAAYLIVIACYITVAVSGYWAFGANVEDDVLISLEHPSLLIAVSNFMVFFHVLGSYQVFAMPVFDMIESCLVQKWNFSPSITLRIVCRSVFVACAGFVSICVPFFGGLLGFFWWISICVDIIFYSSYNMVGTSTIKKFEPSLDCINDLHNSWHYDSNSCTYWRNTNDYYFCEDLQDVFLIMCT</sequence>
<keyword evidence="2" id="KW-1185">Reference proteome</keyword>
<dbReference type="Proteomes" id="UP000828941">
    <property type="component" value="Chromosome 7"/>
</dbReference>
<evidence type="ECO:0000313" key="2">
    <source>
        <dbReference type="Proteomes" id="UP000828941"/>
    </source>
</evidence>
<accession>A0ACB9NAZ2</accession>
<organism evidence="1 2">
    <name type="scientific">Bauhinia variegata</name>
    <name type="common">Purple orchid tree</name>
    <name type="synonym">Phanera variegata</name>
    <dbReference type="NCBI Taxonomy" id="167791"/>
    <lineage>
        <taxon>Eukaryota</taxon>
        <taxon>Viridiplantae</taxon>
        <taxon>Streptophyta</taxon>
        <taxon>Embryophyta</taxon>
        <taxon>Tracheophyta</taxon>
        <taxon>Spermatophyta</taxon>
        <taxon>Magnoliopsida</taxon>
        <taxon>eudicotyledons</taxon>
        <taxon>Gunneridae</taxon>
        <taxon>Pentapetalae</taxon>
        <taxon>rosids</taxon>
        <taxon>fabids</taxon>
        <taxon>Fabales</taxon>
        <taxon>Fabaceae</taxon>
        <taxon>Cercidoideae</taxon>
        <taxon>Cercideae</taxon>
        <taxon>Bauhiniinae</taxon>
        <taxon>Bauhinia</taxon>
    </lineage>
</organism>
<comment type="caution">
    <text evidence="1">The sequence shown here is derived from an EMBL/GenBank/DDBJ whole genome shotgun (WGS) entry which is preliminary data.</text>
</comment>
<reference evidence="1 2" key="1">
    <citation type="journal article" date="2022" name="DNA Res.">
        <title>Chromosomal-level genome assembly of the orchid tree Bauhinia variegata (Leguminosae; Cercidoideae) supports the allotetraploid origin hypothesis of Bauhinia.</title>
        <authorList>
            <person name="Zhong Y."/>
            <person name="Chen Y."/>
            <person name="Zheng D."/>
            <person name="Pang J."/>
            <person name="Liu Y."/>
            <person name="Luo S."/>
            <person name="Meng S."/>
            <person name="Qian L."/>
            <person name="Wei D."/>
            <person name="Dai S."/>
            <person name="Zhou R."/>
        </authorList>
    </citation>
    <scope>NUCLEOTIDE SEQUENCE [LARGE SCALE GENOMIC DNA]</scope>
    <source>
        <strain evidence="1">BV-YZ2020</strain>
    </source>
</reference>
<gene>
    <name evidence="1" type="ORF">L6164_017286</name>
</gene>
<proteinExistence type="predicted"/>
<protein>
    <submittedName>
        <fullName evidence="1">Uncharacterized protein</fullName>
    </submittedName>
</protein>
<evidence type="ECO:0000313" key="1">
    <source>
        <dbReference type="EMBL" id="KAI4332371.1"/>
    </source>
</evidence>
<name>A0ACB9NAZ2_BAUVA</name>